<dbReference type="EMBL" id="CAKMUD010000071">
    <property type="protein sequence ID" value="CAH1583393.1"/>
    <property type="molecule type" value="Genomic_DNA"/>
</dbReference>
<dbReference type="AlphaFoldDB" id="A0AAU9QLW8"/>
<dbReference type="InterPro" id="IPR002641">
    <property type="entry name" value="PNPLA_dom"/>
</dbReference>
<organism evidence="6 7">
    <name type="scientific">Vibrio jasicida</name>
    <dbReference type="NCBI Taxonomy" id="766224"/>
    <lineage>
        <taxon>Bacteria</taxon>
        <taxon>Pseudomonadati</taxon>
        <taxon>Pseudomonadota</taxon>
        <taxon>Gammaproteobacteria</taxon>
        <taxon>Vibrionales</taxon>
        <taxon>Vibrionaceae</taxon>
        <taxon>Vibrio</taxon>
    </lineage>
</organism>
<feature type="active site" description="Proton acceptor" evidence="4">
    <location>
        <position position="261"/>
    </location>
</feature>
<dbReference type="RefSeq" id="WP_409589628.1">
    <property type="nucleotide sequence ID" value="NZ_CAKMTZ010000093.1"/>
</dbReference>
<protein>
    <submittedName>
        <fullName evidence="6">Phospholipase</fullName>
    </submittedName>
</protein>
<evidence type="ECO:0000256" key="3">
    <source>
        <dbReference type="ARBA" id="ARBA00023098"/>
    </source>
</evidence>
<dbReference type="InterPro" id="IPR016035">
    <property type="entry name" value="Acyl_Trfase/lysoPLipase"/>
</dbReference>
<dbReference type="PANTHER" id="PTHR14226:SF74">
    <property type="entry name" value="BLR4684 PROTEIN"/>
    <property type="match status" value="1"/>
</dbReference>
<dbReference type="GO" id="GO:0016787">
    <property type="term" value="F:hydrolase activity"/>
    <property type="evidence" value="ECO:0007669"/>
    <property type="project" value="UniProtKB-UniRule"/>
</dbReference>
<proteinExistence type="predicted"/>
<feature type="short sequence motif" description="DGA/G" evidence="4">
    <location>
        <begin position="261"/>
        <end position="263"/>
    </location>
</feature>
<dbReference type="Pfam" id="PF01734">
    <property type="entry name" value="Patatin"/>
    <property type="match status" value="1"/>
</dbReference>
<dbReference type="Proteomes" id="UP001295462">
    <property type="component" value="Unassembled WGS sequence"/>
</dbReference>
<evidence type="ECO:0000256" key="2">
    <source>
        <dbReference type="ARBA" id="ARBA00022963"/>
    </source>
</evidence>
<evidence type="ECO:0000259" key="5">
    <source>
        <dbReference type="PROSITE" id="PS51635"/>
    </source>
</evidence>
<feature type="short sequence motif" description="GXGXXG" evidence="4">
    <location>
        <begin position="86"/>
        <end position="91"/>
    </location>
</feature>
<keyword evidence="2 4" id="KW-0442">Lipid degradation</keyword>
<dbReference type="PANTHER" id="PTHR14226">
    <property type="entry name" value="NEUROPATHY TARGET ESTERASE/SWISS CHEESE D.MELANOGASTER"/>
    <property type="match status" value="1"/>
</dbReference>
<feature type="domain" description="PNPLA" evidence="5">
    <location>
        <begin position="82"/>
        <end position="274"/>
    </location>
</feature>
<dbReference type="SUPFAM" id="SSF52151">
    <property type="entry name" value="FabD/lysophospholipase-like"/>
    <property type="match status" value="1"/>
</dbReference>
<dbReference type="Gene3D" id="3.40.1090.10">
    <property type="entry name" value="Cytosolic phospholipase A2 catalytic domain"/>
    <property type="match status" value="1"/>
</dbReference>
<dbReference type="GO" id="GO:0016042">
    <property type="term" value="P:lipid catabolic process"/>
    <property type="evidence" value="ECO:0007669"/>
    <property type="project" value="UniProtKB-UniRule"/>
</dbReference>
<accession>A0AAU9QLW8</accession>
<sequence length="396" mass="43672">MKAANLTKPLSLILVVLLTACTSTHTLEKRVSESNYQQVEVSIKAQSEEPVRILEHSASRLFYDEVQGTTPIRVDGESLNVLVLSGGGANGAYGAGVLSGLAASNQLDQYSVVTGISAGALLAPFAFIGESEFERMRTVMLSIEDKQVIGKKNFLNTLFKDAFSKGDKLLEFMQRVYTPEMIERIAQTHQTGRRLLIGTTQFDSEQLVVWNLGQIAASDTPNKVVLIQQILAASASIPGVFPPQFIQVNHQGEMMEELHVDGGLANQMFLLADHVDYQKISKALGLTVAPKVHVIRNGTLAVPYQQVEDNGIQLLARTVQSMTVRQSQGDLYRMAYFSELQGLDLSYTAMDSDLDAQRGSKAMFDAQYMLSLYQYGFLKARSGELWQTLQHNQIAQ</sequence>
<dbReference type="InterPro" id="IPR050301">
    <property type="entry name" value="NTE"/>
</dbReference>
<feature type="active site" description="Nucleophile" evidence="4">
    <location>
        <position position="117"/>
    </location>
</feature>
<keyword evidence="1 4" id="KW-0378">Hydrolase</keyword>
<reference evidence="6" key="1">
    <citation type="submission" date="2022-01" db="EMBL/GenBank/DDBJ databases">
        <authorList>
            <person name="Lagorce A."/>
        </authorList>
    </citation>
    <scope>NUCLEOTIDE SEQUENCE</scope>
    <source>
        <strain evidence="6">Th15_F1_A12</strain>
    </source>
</reference>
<gene>
    <name evidence="6" type="ORF">THF1A12_190084</name>
</gene>
<evidence type="ECO:0000313" key="6">
    <source>
        <dbReference type="EMBL" id="CAH1583393.1"/>
    </source>
</evidence>
<feature type="short sequence motif" description="GXSXG" evidence="4">
    <location>
        <begin position="115"/>
        <end position="119"/>
    </location>
</feature>
<evidence type="ECO:0000313" key="7">
    <source>
        <dbReference type="Proteomes" id="UP001295462"/>
    </source>
</evidence>
<keyword evidence="3 4" id="KW-0443">Lipid metabolism</keyword>
<dbReference type="PROSITE" id="PS51257">
    <property type="entry name" value="PROKAR_LIPOPROTEIN"/>
    <property type="match status" value="1"/>
</dbReference>
<comment type="caution">
    <text evidence="6">The sequence shown here is derived from an EMBL/GenBank/DDBJ whole genome shotgun (WGS) entry which is preliminary data.</text>
</comment>
<name>A0AAU9QLW8_9VIBR</name>
<evidence type="ECO:0000256" key="4">
    <source>
        <dbReference type="PROSITE-ProRule" id="PRU01161"/>
    </source>
</evidence>
<dbReference type="PROSITE" id="PS51635">
    <property type="entry name" value="PNPLA"/>
    <property type="match status" value="1"/>
</dbReference>
<evidence type="ECO:0000256" key="1">
    <source>
        <dbReference type="ARBA" id="ARBA00022801"/>
    </source>
</evidence>